<dbReference type="SUPFAM" id="SSF52540">
    <property type="entry name" value="P-loop containing nucleoside triphosphate hydrolases"/>
    <property type="match status" value="1"/>
</dbReference>
<dbReference type="EMBL" id="JACIFU010000004">
    <property type="protein sequence ID" value="MBB4175283.1"/>
    <property type="molecule type" value="Genomic_DNA"/>
</dbReference>
<dbReference type="OrthoDB" id="7540582at2"/>
<keyword evidence="2" id="KW-1185">Reference proteome</keyword>
<accession>A0A7W6Q526</accession>
<evidence type="ECO:0008006" key="3">
    <source>
        <dbReference type="Google" id="ProtNLM"/>
    </source>
</evidence>
<dbReference type="AlphaFoldDB" id="A0A7W6Q526"/>
<dbReference type="InterPro" id="IPR027417">
    <property type="entry name" value="P-loop_NTPase"/>
</dbReference>
<protein>
    <recommendedName>
        <fullName evidence="3">Sulfotransferase family protein</fullName>
    </recommendedName>
</protein>
<dbReference type="Gene3D" id="3.40.50.300">
    <property type="entry name" value="P-loop containing nucleotide triphosphate hydrolases"/>
    <property type="match status" value="1"/>
</dbReference>
<reference evidence="1 2" key="1">
    <citation type="submission" date="2020-08" db="EMBL/GenBank/DDBJ databases">
        <title>Genomic Encyclopedia of Type Strains, Phase IV (KMG-IV): sequencing the most valuable type-strain genomes for metagenomic binning, comparative biology and taxonomic classification.</title>
        <authorList>
            <person name="Goeker M."/>
        </authorList>
    </citation>
    <scope>NUCLEOTIDE SEQUENCE [LARGE SCALE GENOMIC DNA]</scope>
    <source>
        <strain evidence="1 2">DSM 101015</strain>
    </source>
</reference>
<dbReference type="Proteomes" id="UP000565745">
    <property type="component" value="Unassembled WGS sequence"/>
</dbReference>
<evidence type="ECO:0000313" key="2">
    <source>
        <dbReference type="Proteomes" id="UP000565745"/>
    </source>
</evidence>
<evidence type="ECO:0000313" key="1">
    <source>
        <dbReference type="EMBL" id="MBB4175283.1"/>
    </source>
</evidence>
<name>A0A7W6Q526_9RHOB</name>
<gene>
    <name evidence="1" type="ORF">GGR93_003076</name>
</gene>
<sequence>MRAILHIGTEKTGTTSSQNFLHENRTRLLSQDIVYPSNLGGINHRFIASYALQLDTADESMRAMGLHTQQQIDNFHSDTEARLTEQLTAASTARYCIISSEHLHSRLRTEEQVLSIKQLLAPLFEDIEVHIHLRPQVDVAISLASTQSRVGGRIGEAFFQSVRADQIYYNYDRLVGLWEGVFGVENVRCLAFKETPSYLDWLAQYIGLDLKSLPTPKRTNEALDVNVMALVNALVDSGKQQRVDFRVLDRLPVSEKLTLDQKFARQIQHRFEESNRSLISRRDDLREGQLQPNWGKFPETGNTAVLEQKCNFAGALSDLVSHYNNVIAELTKKSPHPGG</sequence>
<organism evidence="1 2">
    <name type="scientific">Sulfitobacter noctilucicola</name>
    <dbReference type="NCBI Taxonomy" id="1342301"/>
    <lineage>
        <taxon>Bacteria</taxon>
        <taxon>Pseudomonadati</taxon>
        <taxon>Pseudomonadota</taxon>
        <taxon>Alphaproteobacteria</taxon>
        <taxon>Rhodobacterales</taxon>
        <taxon>Roseobacteraceae</taxon>
        <taxon>Sulfitobacter</taxon>
    </lineage>
</organism>
<proteinExistence type="predicted"/>
<dbReference type="RefSeq" id="WP_025056313.1">
    <property type="nucleotide sequence ID" value="NZ_JACIFU010000004.1"/>
</dbReference>
<comment type="caution">
    <text evidence="1">The sequence shown here is derived from an EMBL/GenBank/DDBJ whole genome shotgun (WGS) entry which is preliminary data.</text>
</comment>